<proteinExistence type="inferred from homology"/>
<evidence type="ECO:0000256" key="6">
    <source>
        <dbReference type="ARBA" id="ARBA00022989"/>
    </source>
</evidence>
<accession>A0A3S4XRJ3</accession>
<dbReference type="AlphaFoldDB" id="A0A3S4XRJ3"/>
<dbReference type="SUPFAM" id="SSF81345">
    <property type="entry name" value="ABC transporter involved in vitamin B12 uptake, BtuC"/>
    <property type="match status" value="1"/>
</dbReference>
<name>A0A3S4XRJ3_9PAST</name>
<gene>
    <name evidence="9" type="primary">fecD_2</name>
    <name evidence="9" type="ORF">NCTC8284_00335</name>
</gene>
<organism evidence="9 10">
    <name type="scientific">Rodentibacter pneumotropicus</name>
    <dbReference type="NCBI Taxonomy" id="758"/>
    <lineage>
        <taxon>Bacteria</taxon>
        <taxon>Pseudomonadati</taxon>
        <taxon>Pseudomonadota</taxon>
        <taxon>Gammaproteobacteria</taxon>
        <taxon>Pasteurellales</taxon>
        <taxon>Pasteurellaceae</taxon>
        <taxon>Rodentibacter</taxon>
    </lineage>
</organism>
<protein>
    <submittedName>
        <fullName evidence="9">Fe(3+) dicitrate transport system permease protein FecD</fullName>
    </submittedName>
</protein>
<dbReference type="Pfam" id="PF01032">
    <property type="entry name" value="FecCD"/>
    <property type="match status" value="1"/>
</dbReference>
<keyword evidence="4" id="KW-1003">Cell membrane</keyword>
<comment type="subcellular location">
    <subcellularLocation>
        <location evidence="1">Cell membrane</location>
        <topology evidence="1">Multi-pass membrane protein</topology>
    </subcellularLocation>
</comment>
<evidence type="ECO:0000256" key="3">
    <source>
        <dbReference type="ARBA" id="ARBA00022448"/>
    </source>
</evidence>
<reference evidence="9 10" key="1">
    <citation type="submission" date="2018-12" db="EMBL/GenBank/DDBJ databases">
        <authorList>
            <consortium name="Pathogen Informatics"/>
        </authorList>
    </citation>
    <scope>NUCLEOTIDE SEQUENCE [LARGE SCALE GENOMIC DNA]</scope>
    <source>
        <strain evidence="9 10">NCTC8284</strain>
    </source>
</reference>
<feature type="transmembrane region" description="Helical" evidence="8">
    <location>
        <begin position="6"/>
        <end position="25"/>
    </location>
</feature>
<feature type="transmembrane region" description="Helical" evidence="8">
    <location>
        <begin position="37"/>
        <end position="56"/>
    </location>
</feature>
<evidence type="ECO:0000256" key="5">
    <source>
        <dbReference type="ARBA" id="ARBA00022692"/>
    </source>
</evidence>
<evidence type="ECO:0000256" key="1">
    <source>
        <dbReference type="ARBA" id="ARBA00004651"/>
    </source>
</evidence>
<comment type="similarity">
    <text evidence="2">Belongs to the binding-protein-dependent transport system permease family. FecCD subfamily.</text>
</comment>
<dbReference type="Proteomes" id="UP000278733">
    <property type="component" value="Chromosome"/>
</dbReference>
<keyword evidence="5 8" id="KW-0812">Transmembrane</keyword>
<sequence>MEYRLPRTLLAVVIGGSLAVSGVLIQSIVRNPLASPDILGINSAAGLVAVVCLLFFPALDFYWLPISAFIGGVSAFYYFGGYVDEIFAR</sequence>
<dbReference type="KEGG" id="rpne:NCTC8284_00335"/>
<evidence type="ECO:0000313" key="9">
    <source>
        <dbReference type="EMBL" id="VEH65200.1"/>
    </source>
</evidence>
<dbReference type="EMBL" id="LR134405">
    <property type="protein sequence ID" value="VEH65200.1"/>
    <property type="molecule type" value="Genomic_DNA"/>
</dbReference>
<keyword evidence="6 8" id="KW-1133">Transmembrane helix</keyword>
<evidence type="ECO:0000256" key="8">
    <source>
        <dbReference type="SAM" id="Phobius"/>
    </source>
</evidence>
<dbReference type="PANTHER" id="PTHR30472:SF25">
    <property type="entry name" value="ABC TRANSPORTER PERMEASE PROTEIN MJ0876-RELATED"/>
    <property type="match status" value="1"/>
</dbReference>
<evidence type="ECO:0000313" key="10">
    <source>
        <dbReference type="Proteomes" id="UP000278733"/>
    </source>
</evidence>
<dbReference type="InterPro" id="IPR037294">
    <property type="entry name" value="ABC_BtuC-like"/>
</dbReference>
<keyword evidence="7 8" id="KW-0472">Membrane</keyword>
<dbReference type="PANTHER" id="PTHR30472">
    <property type="entry name" value="FERRIC ENTEROBACTIN TRANSPORT SYSTEM PERMEASE PROTEIN"/>
    <property type="match status" value="1"/>
</dbReference>
<feature type="transmembrane region" description="Helical" evidence="8">
    <location>
        <begin position="62"/>
        <end position="80"/>
    </location>
</feature>
<keyword evidence="3" id="KW-0813">Transport</keyword>
<dbReference type="GO" id="GO:0022857">
    <property type="term" value="F:transmembrane transporter activity"/>
    <property type="evidence" value="ECO:0007669"/>
    <property type="project" value="InterPro"/>
</dbReference>
<evidence type="ECO:0000256" key="4">
    <source>
        <dbReference type="ARBA" id="ARBA00022475"/>
    </source>
</evidence>
<dbReference type="InterPro" id="IPR000522">
    <property type="entry name" value="ABC_transptr_permease_BtuC"/>
</dbReference>
<dbReference type="GO" id="GO:0033214">
    <property type="term" value="P:siderophore-iron import into cell"/>
    <property type="evidence" value="ECO:0007669"/>
    <property type="project" value="TreeGrafter"/>
</dbReference>
<dbReference type="GO" id="GO:0005886">
    <property type="term" value="C:plasma membrane"/>
    <property type="evidence" value="ECO:0007669"/>
    <property type="project" value="UniProtKB-SubCell"/>
</dbReference>
<evidence type="ECO:0000256" key="7">
    <source>
        <dbReference type="ARBA" id="ARBA00023136"/>
    </source>
</evidence>
<evidence type="ECO:0000256" key="2">
    <source>
        <dbReference type="ARBA" id="ARBA00007935"/>
    </source>
</evidence>
<dbReference type="Gene3D" id="1.10.3470.10">
    <property type="entry name" value="ABC transporter involved in vitamin B12 uptake, BtuC"/>
    <property type="match status" value="1"/>
</dbReference>